<protein>
    <submittedName>
        <fullName evidence="1">DUF5804 family protein</fullName>
    </submittedName>
</protein>
<dbReference type="Pfam" id="PF19120">
    <property type="entry name" value="DUF5804"/>
    <property type="match status" value="1"/>
</dbReference>
<dbReference type="Proteomes" id="UP001149411">
    <property type="component" value="Unassembled WGS sequence"/>
</dbReference>
<organism evidence="1 2">
    <name type="scientific">Halorutilus salinus</name>
    <dbReference type="NCBI Taxonomy" id="2487751"/>
    <lineage>
        <taxon>Archaea</taxon>
        <taxon>Methanobacteriati</taxon>
        <taxon>Methanobacteriota</taxon>
        <taxon>Stenosarchaea group</taxon>
        <taxon>Halobacteria</taxon>
        <taxon>Halorutilales</taxon>
        <taxon>Halorutilaceae</taxon>
        <taxon>Halorutilus</taxon>
    </lineage>
</organism>
<evidence type="ECO:0000313" key="2">
    <source>
        <dbReference type="Proteomes" id="UP001149411"/>
    </source>
</evidence>
<dbReference type="RefSeq" id="WP_266087918.1">
    <property type="nucleotide sequence ID" value="NZ_RKLV01000009.1"/>
</dbReference>
<sequence>MTRVRVLGKDGYDIRGELIASETSREALATYDLLDTRIDNAVAVETATLGGALALLNDLDWYLTRYARTAEVLEPSVSENEWLSRRLAERVYGDRVDVSETDEFYLVRGVRDGEPLDPLYSRNEPAEYDLGDTDFVTATRIDETEF</sequence>
<accession>A0A9Q4C790</accession>
<gene>
    <name evidence="1" type="ORF">EGH25_09365</name>
</gene>
<dbReference type="InterPro" id="IPR043827">
    <property type="entry name" value="DUF5804"/>
</dbReference>
<evidence type="ECO:0000313" key="1">
    <source>
        <dbReference type="EMBL" id="MCX2819556.1"/>
    </source>
</evidence>
<name>A0A9Q4C790_9EURY</name>
<dbReference type="AlphaFoldDB" id="A0A9Q4C790"/>
<proteinExistence type="predicted"/>
<comment type="caution">
    <text evidence="1">The sequence shown here is derived from an EMBL/GenBank/DDBJ whole genome shotgun (WGS) entry which is preliminary data.</text>
</comment>
<reference evidence="1" key="1">
    <citation type="submission" date="2022-09" db="EMBL/GenBank/DDBJ databases">
        <title>Haloadaptaus new haloarchaeum isolated from saline soil.</title>
        <authorList>
            <person name="Duran-Viseras A."/>
            <person name="Sanchez-Porro C."/>
            <person name="Ventosa A."/>
        </authorList>
    </citation>
    <scope>NUCLEOTIDE SEQUENCE</scope>
    <source>
        <strain evidence="1">F3-133</strain>
    </source>
</reference>
<dbReference type="EMBL" id="RKLV01000009">
    <property type="protein sequence ID" value="MCX2819556.1"/>
    <property type="molecule type" value="Genomic_DNA"/>
</dbReference>
<keyword evidence="2" id="KW-1185">Reference proteome</keyword>